<protein>
    <submittedName>
        <fullName evidence="5">Oxidoreductase</fullName>
        <ecNumber evidence="5">1.1.1.179</ecNumber>
        <ecNumber evidence="5">1.3.1.20</ecNumber>
    </submittedName>
</protein>
<gene>
    <name evidence="5" type="ORF">BMIN_1554</name>
</gene>
<dbReference type="EMBL" id="JGZD01000014">
    <property type="protein sequence ID" value="KFI71329.1"/>
    <property type="molecule type" value="Genomic_DNA"/>
</dbReference>
<dbReference type="GO" id="GO:0047115">
    <property type="term" value="F:trans-1,2-dihydrobenzene-1,2-diol dehydrogenase activity"/>
    <property type="evidence" value="ECO:0007669"/>
    <property type="project" value="UniProtKB-EC"/>
</dbReference>
<proteinExistence type="inferred from homology"/>
<keyword evidence="2 5" id="KW-0560">Oxidoreductase</keyword>
<dbReference type="GO" id="GO:0000166">
    <property type="term" value="F:nucleotide binding"/>
    <property type="evidence" value="ECO:0007669"/>
    <property type="project" value="InterPro"/>
</dbReference>
<dbReference type="Pfam" id="PF22725">
    <property type="entry name" value="GFO_IDH_MocA_C3"/>
    <property type="match status" value="1"/>
</dbReference>
<dbReference type="eggNOG" id="COG0673">
    <property type="taxonomic scope" value="Bacteria"/>
</dbReference>
<dbReference type="Proteomes" id="UP000029014">
    <property type="component" value="Unassembled WGS sequence"/>
</dbReference>
<keyword evidence="6" id="KW-1185">Reference proteome</keyword>
<dbReference type="SUPFAM" id="SSF55347">
    <property type="entry name" value="Glyceraldehyde-3-phosphate dehydrogenase-like, C-terminal domain"/>
    <property type="match status" value="1"/>
</dbReference>
<comment type="similarity">
    <text evidence="1">Belongs to the Gfo/Idh/MocA family.</text>
</comment>
<dbReference type="RefSeq" id="WP_022861648.1">
    <property type="nucleotide sequence ID" value="NZ_JGZD01000014.1"/>
</dbReference>
<feature type="domain" description="Gfo/Idh/MocA-like oxidoreductase N-terminal" evidence="3">
    <location>
        <begin position="19"/>
        <end position="140"/>
    </location>
</feature>
<dbReference type="InterPro" id="IPR055170">
    <property type="entry name" value="GFO_IDH_MocA-like_dom"/>
</dbReference>
<comment type="caution">
    <text evidence="5">The sequence shown here is derived from an EMBL/GenBank/DDBJ whole genome shotgun (WGS) entry which is preliminary data.</text>
</comment>
<dbReference type="STRING" id="1693.BMIN_1554"/>
<evidence type="ECO:0000256" key="2">
    <source>
        <dbReference type="ARBA" id="ARBA00023002"/>
    </source>
</evidence>
<dbReference type="Gene3D" id="3.30.360.10">
    <property type="entry name" value="Dihydrodipicolinate Reductase, domain 2"/>
    <property type="match status" value="1"/>
</dbReference>
<dbReference type="EC" id="1.3.1.20" evidence="5"/>
<feature type="domain" description="GFO/IDH/MocA-like oxidoreductase" evidence="4">
    <location>
        <begin position="158"/>
        <end position="267"/>
    </location>
</feature>
<evidence type="ECO:0000259" key="3">
    <source>
        <dbReference type="Pfam" id="PF01408"/>
    </source>
</evidence>
<dbReference type="AlphaFoldDB" id="A0A087BJX9"/>
<dbReference type="InterPro" id="IPR000683">
    <property type="entry name" value="Gfo/Idh/MocA-like_OxRdtase_N"/>
</dbReference>
<dbReference type="SUPFAM" id="SSF51735">
    <property type="entry name" value="NAD(P)-binding Rossmann-fold domains"/>
    <property type="match status" value="1"/>
</dbReference>
<dbReference type="PANTHER" id="PTHR22604:SF105">
    <property type="entry name" value="TRANS-1,2-DIHYDROBENZENE-1,2-DIOL DEHYDROGENASE"/>
    <property type="match status" value="1"/>
</dbReference>
<dbReference type="PANTHER" id="PTHR22604">
    <property type="entry name" value="OXIDOREDUCTASES"/>
    <property type="match status" value="1"/>
</dbReference>
<dbReference type="GO" id="GO:0047837">
    <property type="term" value="F:D-xylose 1-dehydrogenase (NADP+) activity"/>
    <property type="evidence" value="ECO:0007669"/>
    <property type="project" value="UniProtKB-EC"/>
</dbReference>
<sequence length="347" mass="37487">MSNATTDTMSGTTTDGPIAVAILGAGRIAHSMAATVRAMMADPRYSRLVSLYAVASRDDDRAREFADRYSIPVSYGSYDDLLADPRVDLVYIATPHSLHAEQSIMCMRAGKAVLVEKAFTVNADQARDVIAASRDTGMTCVEAIWTRFMPSRGIIDGVISSGVIGEVQSIEANLGYPTTGKARLTDPRLAGGALLDVGVYPLNFIDMVMGGRPVARIDTTMSAYSTGVDAQNSMTLWYEDGTMAAATSSMTSVTDRIGSVRGTDGYILCRNINNVESIEVFDGSHQLVSTHAIPAQLTGYEYEVASTATALRAHAIECPEMPHADTLRMMELMDDIRERWGLRYPGE</sequence>
<name>A0A087BJX9_9BIFI</name>
<organism evidence="5 6">
    <name type="scientific">Bifidobacterium minimum</name>
    <dbReference type="NCBI Taxonomy" id="1693"/>
    <lineage>
        <taxon>Bacteria</taxon>
        <taxon>Bacillati</taxon>
        <taxon>Actinomycetota</taxon>
        <taxon>Actinomycetes</taxon>
        <taxon>Bifidobacteriales</taxon>
        <taxon>Bifidobacteriaceae</taxon>
        <taxon>Bifidobacterium</taxon>
    </lineage>
</organism>
<evidence type="ECO:0000313" key="5">
    <source>
        <dbReference type="EMBL" id="KFI71329.1"/>
    </source>
</evidence>
<evidence type="ECO:0000313" key="6">
    <source>
        <dbReference type="Proteomes" id="UP000029014"/>
    </source>
</evidence>
<dbReference type="EC" id="1.1.1.179" evidence="5"/>
<dbReference type="InterPro" id="IPR050984">
    <property type="entry name" value="Gfo/Idh/MocA_domain"/>
</dbReference>
<dbReference type="Gene3D" id="3.40.50.720">
    <property type="entry name" value="NAD(P)-binding Rossmann-like Domain"/>
    <property type="match status" value="1"/>
</dbReference>
<accession>A0A087BJX9</accession>
<dbReference type="InterPro" id="IPR036291">
    <property type="entry name" value="NAD(P)-bd_dom_sf"/>
</dbReference>
<evidence type="ECO:0000259" key="4">
    <source>
        <dbReference type="Pfam" id="PF22725"/>
    </source>
</evidence>
<reference evidence="5 6" key="1">
    <citation type="submission" date="2014-03" db="EMBL/GenBank/DDBJ databases">
        <title>Genomics of Bifidobacteria.</title>
        <authorList>
            <person name="Ventura M."/>
            <person name="Milani C."/>
            <person name="Lugli G.A."/>
        </authorList>
    </citation>
    <scope>NUCLEOTIDE SEQUENCE [LARGE SCALE GENOMIC DNA]</scope>
    <source>
        <strain evidence="5 6">LMG 11592</strain>
    </source>
</reference>
<dbReference type="Pfam" id="PF01408">
    <property type="entry name" value="GFO_IDH_MocA"/>
    <property type="match status" value="1"/>
</dbReference>
<evidence type="ECO:0000256" key="1">
    <source>
        <dbReference type="ARBA" id="ARBA00010928"/>
    </source>
</evidence>